<keyword evidence="3" id="KW-1185">Reference proteome</keyword>
<name>A0A1J1HWL1_9DIPT</name>
<sequence>MLKTLVLGGFVILVAFIVENVHSVHLNEEFSVGTSLNKYLWSPKDSADDDSTTKGQKRTAPVWFLRTGKRSQTAEGDNLPPEILEILEKVQKSPELQNILLEKLNLEGLLPLIVYLPNNQF</sequence>
<evidence type="ECO:0000256" key="1">
    <source>
        <dbReference type="SAM" id="SignalP"/>
    </source>
</evidence>
<protein>
    <submittedName>
        <fullName evidence="2">CLUMA_CG005970, isoform A</fullName>
    </submittedName>
</protein>
<organism evidence="2 3">
    <name type="scientific">Clunio marinus</name>
    <dbReference type="NCBI Taxonomy" id="568069"/>
    <lineage>
        <taxon>Eukaryota</taxon>
        <taxon>Metazoa</taxon>
        <taxon>Ecdysozoa</taxon>
        <taxon>Arthropoda</taxon>
        <taxon>Hexapoda</taxon>
        <taxon>Insecta</taxon>
        <taxon>Pterygota</taxon>
        <taxon>Neoptera</taxon>
        <taxon>Endopterygota</taxon>
        <taxon>Diptera</taxon>
        <taxon>Nematocera</taxon>
        <taxon>Chironomoidea</taxon>
        <taxon>Chironomidae</taxon>
        <taxon>Clunio</taxon>
    </lineage>
</organism>
<feature type="chain" id="PRO_5012588456" evidence="1">
    <location>
        <begin position="24"/>
        <end position="121"/>
    </location>
</feature>
<accession>A0A1J1HWL1</accession>
<proteinExistence type="predicted"/>
<dbReference type="AlphaFoldDB" id="A0A1J1HWL1"/>
<gene>
    <name evidence="2" type="ORF">CLUMA_CG005970</name>
</gene>
<keyword evidence="1" id="KW-0732">Signal</keyword>
<dbReference type="EMBL" id="CVRI01000027">
    <property type="protein sequence ID" value="CRK92405.1"/>
    <property type="molecule type" value="Genomic_DNA"/>
</dbReference>
<evidence type="ECO:0000313" key="3">
    <source>
        <dbReference type="Proteomes" id="UP000183832"/>
    </source>
</evidence>
<dbReference type="Proteomes" id="UP000183832">
    <property type="component" value="Unassembled WGS sequence"/>
</dbReference>
<dbReference type="OrthoDB" id="6424205at2759"/>
<evidence type="ECO:0000313" key="2">
    <source>
        <dbReference type="EMBL" id="CRK92405.1"/>
    </source>
</evidence>
<reference evidence="2 3" key="1">
    <citation type="submission" date="2015-04" db="EMBL/GenBank/DDBJ databases">
        <authorList>
            <person name="Syromyatnikov M.Y."/>
            <person name="Popov V.N."/>
        </authorList>
    </citation>
    <scope>NUCLEOTIDE SEQUENCE [LARGE SCALE GENOMIC DNA]</scope>
</reference>
<feature type="signal peptide" evidence="1">
    <location>
        <begin position="1"/>
        <end position="23"/>
    </location>
</feature>